<dbReference type="EMBL" id="UOYP01000479">
    <property type="protein sequence ID" value="VAY89121.1"/>
    <property type="molecule type" value="Genomic_DNA"/>
</dbReference>
<accession>A0A3P3ZQH6</accession>
<dbReference type="InterPro" id="IPR013424">
    <property type="entry name" value="Ice-binding_C"/>
</dbReference>
<sequence length="254" mass="26030">MKPIVRRLLVSTLGLSCILETQFAEAIMEVPSYGVELTATNGSGSNSFYTDYGPNSTAGSIPTVYGPNWTGSVNVLTGQISAGTSYLSGDLLGSDQTLVEGWNTWTFHGPTGSSINPVFSMTGNFSSTGVVGPISGSFGTGLVCLGLSIGGCNQNAQYSTSTPNFNVGLQLSNIANNDSILLSYSLTTTAPSSGTSALFDPGTGFNNLPIGWTATGAAGSSAVVPEPSTVLLFLTGLAGIGLFGFTQRRSVSYV</sequence>
<dbReference type="NCBIfam" id="TIGR02595">
    <property type="entry name" value="PEP_CTERM"/>
    <property type="match status" value="1"/>
</dbReference>
<gene>
    <name evidence="1" type="ORF">CARN8_530003</name>
</gene>
<proteinExistence type="predicted"/>
<evidence type="ECO:0000313" key="1">
    <source>
        <dbReference type="EMBL" id="VAY89121.1"/>
    </source>
</evidence>
<dbReference type="AlphaFoldDB" id="A0A3P3ZQH6"/>
<protein>
    <recommendedName>
        <fullName evidence="2">PEP-CTERM protein-sorting domain-containing protein</fullName>
    </recommendedName>
</protein>
<organism evidence="1">
    <name type="scientific">mine drainage metagenome</name>
    <dbReference type="NCBI Taxonomy" id="410659"/>
    <lineage>
        <taxon>unclassified sequences</taxon>
        <taxon>metagenomes</taxon>
        <taxon>ecological metagenomes</taxon>
    </lineage>
</organism>
<evidence type="ECO:0008006" key="2">
    <source>
        <dbReference type="Google" id="ProtNLM"/>
    </source>
</evidence>
<reference evidence="1" key="1">
    <citation type="submission" date="2018-10" db="EMBL/GenBank/DDBJ databases">
        <authorList>
            <person name="Plewniak F."/>
        </authorList>
    </citation>
    <scope>NUCLEOTIDE SEQUENCE</scope>
</reference>
<name>A0A3P3ZQH6_9ZZZZ</name>